<sequence>MKKLLYLLLLSIGSLPIQAQPKKLQSFINGYVAKHQFDGTILIQENGKVSYHKSYGLVNREFALPATNDTRYKICSITKSFTAVLILQLYDAGKIDLNAKMKTYLPNYKGEAGDKVSIHQLLNHTSGMSNTDTIKSFENAIKYGVSFYQKPYTTDQLLDNFASYPLVNNPGEKFDYNNGDYIILGKILEGIYKKPYEEILNERLLKPLGMANSGMLSQAKLVKRLANTYMMRKDVGHLVPDLPVYMENWYAAGGMYSTTADLLKFWNAVYDLKLISKRALDLMLTPGLGEYGYSVWISDSKGKNNKYKRMERFGSIMGANDIVVRYLNKDLTIIILSNTNLTDLGDFAYSIGKEIF</sequence>
<dbReference type="InterPro" id="IPR001466">
    <property type="entry name" value="Beta-lactam-related"/>
</dbReference>
<feature type="chain" id="PRO_5040977416" evidence="3">
    <location>
        <begin position="20"/>
        <end position="356"/>
    </location>
</feature>
<feature type="domain" description="Beta-lactamase-related" evidence="4">
    <location>
        <begin position="25"/>
        <end position="341"/>
    </location>
</feature>
<dbReference type="Proteomes" id="UP001139450">
    <property type="component" value="Unassembled WGS sequence"/>
</dbReference>
<reference evidence="5" key="1">
    <citation type="submission" date="2022-04" db="EMBL/GenBank/DDBJ databases">
        <title>Mucilaginibacter sp. RS28 isolated from freshwater.</title>
        <authorList>
            <person name="Ko S.-R."/>
        </authorList>
    </citation>
    <scope>NUCLEOTIDE SEQUENCE</scope>
    <source>
        <strain evidence="5">RS28</strain>
    </source>
</reference>
<proteinExistence type="predicted"/>
<dbReference type="RefSeq" id="WP_245132542.1">
    <property type="nucleotide sequence ID" value="NZ_JALJEJ010000011.1"/>
</dbReference>
<evidence type="ECO:0000259" key="4">
    <source>
        <dbReference type="Pfam" id="PF00144"/>
    </source>
</evidence>
<dbReference type="PANTHER" id="PTHR46825:SF11">
    <property type="entry name" value="PENICILLIN-BINDING PROTEIN 4"/>
    <property type="match status" value="1"/>
</dbReference>
<evidence type="ECO:0000256" key="2">
    <source>
        <dbReference type="ARBA" id="ARBA00023136"/>
    </source>
</evidence>
<evidence type="ECO:0000256" key="3">
    <source>
        <dbReference type="SAM" id="SignalP"/>
    </source>
</evidence>
<organism evidence="5 6">
    <name type="scientific">Mucilaginibacter straminoryzae</name>
    <dbReference type="NCBI Taxonomy" id="2932774"/>
    <lineage>
        <taxon>Bacteria</taxon>
        <taxon>Pseudomonadati</taxon>
        <taxon>Bacteroidota</taxon>
        <taxon>Sphingobacteriia</taxon>
        <taxon>Sphingobacteriales</taxon>
        <taxon>Sphingobacteriaceae</taxon>
        <taxon>Mucilaginibacter</taxon>
    </lineage>
</organism>
<dbReference type="InterPro" id="IPR050491">
    <property type="entry name" value="AmpC-like"/>
</dbReference>
<dbReference type="SUPFAM" id="SSF56601">
    <property type="entry name" value="beta-lactamase/transpeptidase-like"/>
    <property type="match status" value="1"/>
</dbReference>
<dbReference type="Pfam" id="PF00144">
    <property type="entry name" value="Beta-lactamase"/>
    <property type="match status" value="1"/>
</dbReference>
<dbReference type="Gene3D" id="3.40.710.10">
    <property type="entry name" value="DD-peptidase/beta-lactamase superfamily"/>
    <property type="match status" value="1"/>
</dbReference>
<evidence type="ECO:0000256" key="1">
    <source>
        <dbReference type="ARBA" id="ARBA00004370"/>
    </source>
</evidence>
<protein>
    <submittedName>
        <fullName evidence="5">Beta-lactamase family protein</fullName>
    </submittedName>
</protein>
<dbReference type="AlphaFoldDB" id="A0A9X1X5W2"/>
<comment type="subcellular location">
    <subcellularLocation>
        <location evidence="1">Membrane</location>
    </subcellularLocation>
</comment>
<gene>
    <name evidence="5" type="ORF">MUY27_18430</name>
</gene>
<evidence type="ECO:0000313" key="6">
    <source>
        <dbReference type="Proteomes" id="UP001139450"/>
    </source>
</evidence>
<dbReference type="GO" id="GO:0016020">
    <property type="term" value="C:membrane"/>
    <property type="evidence" value="ECO:0007669"/>
    <property type="project" value="UniProtKB-SubCell"/>
</dbReference>
<feature type="signal peptide" evidence="3">
    <location>
        <begin position="1"/>
        <end position="19"/>
    </location>
</feature>
<dbReference type="EMBL" id="JALJEJ010000011">
    <property type="protein sequence ID" value="MCJ8211702.1"/>
    <property type="molecule type" value="Genomic_DNA"/>
</dbReference>
<evidence type="ECO:0000313" key="5">
    <source>
        <dbReference type="EMBL" id="MCJ8211702.1"/>
    </source>
</evidence>
<accession>A0A9X1X5W2</accession>
<dbReference type="PANTHER" id="PTHR46825">
    <property type="entry name" value="D-ALANYL-D-ALANINE-CARBOXYPEPTIDASE/ENDOPEPTIDASE AMPH"/>
    <property type="match status" value="1"/>
</dbReference>
<name>A0A9X1X5W2_9SPHI</name>
<keyword evidence="2" id="KW-0472">Membrane</keyword>
<keyword evidence="3" id="KW-0732">Signal</keyword>
<comment type="caution">
    <text evidence="5">The sequence shown here is derived from an EMBL/GenBank/DDBJ whole genome shotgun (WGS) entry which is preliminary data.</text>
</comment>
<dbReference type="InterPro" id="IPR012338">
    <property type="entry name" value="Beta-lactam/transpept-like"/>
</dbReference>
<keyword evidence="6" id="KW-1185">Reference proteome</keyword>